<proteinExistence type="predicted"/>
<sequence length="526" mass="61719">MNVNDLNLETYGQNMEDFLLRLRSEIVEISQQFETDSSSFTENLDRYLLEVNSFYYRSFHETFWPGYKKALQEDINRLLDLKIQEDLLKSHIAGIIKRHANLFNQVKNTSAHLQHLKQHIMEQRFSFNDERDRQVLELVYAFQEIRAKLGALEEFIGCLDDISSALTAFHGQARSQMLIMGAHSLCYADLENPLIINSYYELLKQQGHIFDLIQKCDSDSSIIPERISKVRRLLSSSSTDLPEEFCRFYEVQIQSTCLHFAELILLNWQIQDHQRLKEITLEFLEFFAIWLQFLNFIMSCISKPGFKFIPELYQLNLNHPGYLEELYYDVSSTRKNIEEIGKDMDNTKDIDFIYFSTQVQNILEFSAPLYKTMAHESPGGEMPLLTARIQQISLAFSIIDSRIRILTEEHMHITSIITNSDDLLTWLDSELELLVNIKNDLERLLAPRNIARVWKDMDIRVTHVSLIKGQTLPDEYLYLLDKYHINTRITEQMDHTILHEEGDIFIIRVEDESTEEIPYMIIGKKG</sequence>
<dbReference type="EMBL" id="LNQE01001896">
    <property type="protein sequence ID" value="KUG03053.1"/>
    <property type="molecule type" value="Genomic_DNA"/>
</dbReference>
<organism evidence="1">
    <name type="scientific">hydrocarbon metagenome</name>
    <dbReference type="NCBI Taxonomy" id="938273"/>
    <lineage>
        <taxon>unclassified sequences</taxon>
        <taxon>metagenomes</taxon>
        <taxon>ecological metagenomes</taxon>
    </lineage>
</organism>
<evidence type="ECO:0000313" key="1">
    <source>
        <dbReference type="EMBL" id="KUG03053.1"/>
    </source>
</evidence>
<dbReference type="AlphaFoldDB" id="A0A0W8E3N4"/>
<name>A0A0W8E3N4_9ZZZZ</name>
<accession>A0A0W8E3N4</accession>
<reference evidence="1" key="1">
    <citation type="journal article" date="2015" name="Proc. Natl. Acad. Sci. U.S.A.">
        <title>Networks of energetic and metabolic interactions define dynamics in microbial communities.</title>
        <authorList>
            <person name="Embree M."/>
            <person name="Liu J.K."/>
            <person name="Al-Bassam M.M."/>
            <person name="Zengler K."/>
        </authorList>
    </citation>
    <scope>NUCLEOTIDE SEQUENCE</scope>
</reference>
<comment type="caution">
    <text evidence="1">The sequence shown here is derived from an EMBL/GenBank/DDBJ whole genome shotgun (WGS) entry which is preliminary data.</text>
</comment>
<gene>
    <name evidence="1" type="ORF">ASZ90_019596</name>
</gene>
<protein>
    <submittedName>
        <fullName evidence="1">Uncharacterized protein</fullName>
    </submittedName>
</protein>